<name>A0A1G7T1H9_9PROT</name>
<dbReference type="AlphaFoldDB" id="A0A1G7T1H9"/>
<dbReference type="OrthoDB" id="5597599at2"/>
<keyword evidence="2" id="KW-1185">Reference proteome</keyword>
<reference evidence="1 2" key="1">
    <citation type="submission" date="2016-10" db="EMBL/GenBank/DDBJ databases">
        <authorList>
            <person name="de Groot N.N."/>
        </authorList>
    </citation>
    <scope>NUCLEOTIDE SEQUENCE [LARGE SCALE GENOMIC DNA]</scope>
    <source>
        <strain evidence="1 2">DSM 25584</strain>
    </source>
</reference>
<dbReference type="Pfam" id="PF12224">
    <property type="entry name" value="Amidoligase_2"/>
    <property type="match status" value="1"/>
</dbReference>
<accession>A0A1G7T1H9</accession>
<proteinExistence type="predicted"/>
<gene>
    <name evidence="1" type="ORF">SAMN05216241_10847</name>
</gene>
<keyword evidence="1" id="KW-0436">Ligase</keyword>
<protein>
    <submittedName>
        <fullName evidence="1">Putative amidoligase enzyme</fullName>
    </submittedName>
</protein>
<sequence>MPEPLTPPQASKSDGSPRTIGVELEFGGLTCAHAAAVVARQLGGTVREIDRYRFVVDGTALGAIRVELDTQFVHPGETTDPEQRVALERERMGDLLEGALRTAIGEVTALYLPVELVVPPVPVASLPELDALLPALREAGARDTGASPIYGFGLQLNIDPPDLDPATLQALMRAYAISGAHLRREIGVDWTRRLLPFVEPWPRAYLRALLAEETAPALSALIDTYLTHNATRNRDLDLLPLFLWLDPSRVRAAVSDPRLQPRPAMHYRLPDSRLEDPAWSVTGEWNRWVTHVERLAADSERLRAAGADYLDRLRGDRLSDWADQVAAWLGL</sequence>
<dbReference type="STRING" id="1082479.SAMN05216241_10847"/>
<evidence type="ECO:0000313" key="1">
    <source>
        <dbReference type="EMBL" id="SDG29206.1"/>
    </source>
</evidence>
<evidence type="ECO:0000313" key="2">
    <source>
        <dbReference type="Proteomes" id="UP000199415"/>
    </source>
</evidence>
<dbReference type="RefSeq" id="WP_090020665.1">
    <property type="nucleotide sequence ID" value="NZ_FNCE01000008.1"/>
</dbReference>
<dbReference type="InterPro" id="IPR022025">
    <property type="entry name" value="Amidoligase_2"/>
</dbReference>
<dbReference type="Proteomes" id="UP000199415">
    <property type="component" value="Unassembled WGS sequence"/>
</dbReference>
<dbReference type="EMBL" id="FNCE01000008">
    <property type="protein sequence ID" value="SDG29206.1"/>
    <property type="molecule type" value="Genomic_DNA"/>
</dbReference>
<dbReference type="GO" id="GO:0016874">
    <property type="term" value="F:ligase activity"/>
    <property type="evidence" value="ECO:0007669"/>
    <property type="project" value="UniProtKB-KW"/>
</dbReference>
<organism evidence="1 2">
    <name type="scientific">Limimonas halophila</name>
    <dbReference type="NCBI Taxonomy" id="1082479"/>
    <lineage>
        <taxon>Bacteria</taxon>
        <taxon>Pseudomonadati</taxon>
        <taxon>Pseudomonadota</taxon>
        <taxon>Alphaproteobacteria</taxon>
        <taxon>Rhodospirillales</taxon>
        <taxon>Rhodovibrionaceae</taxon>
        <taxon>Limimonas</taxon>
    </lineage>
</organism>